<sequence length="661" mass="69283">MYKKLLAKVTATAMVITMVSTFGFTSFASEDVLEGNQTVQVGVANEDEEKIVNGDVTVDEGIAVSAISGEITVNGDVTGNVDAMWDGDVTVKGDVTSNEDEYLLSPWGSGNGIGAVTARGEGASVTVEGDVDASKLITERTDNGVTMYRHYSDNKGEAPSSVVEYDTTTVTGGADAGVYVEDGATVTVKGTITAGENGAVVKGNSTLNVGGDVVSNGKEITKSGTEYINGEGASFTKKTEIVNGKEVEYYSVDEGSTGKPAVWSEYSSNGINTDGNGTIVVEGDVTGQQYGITIDNDEDGKAGSIVVLGAIKGEKYGLNLADANSMYKYVEDNNTGESYAVRAQKGGEKLAKEIPDITVYAIEGSDKAINDGKLGEHNGRTMVVECYQAYQAAYESIVNAINYIIKQDDKSNSDYGITVDATKQTINDKEYFTTKINQAFSVAAKLPDGYTISGGENVTVVDNGNGTFSLALTNEKGGINLKAVLRPVSTGDNSSSGGNDYEVVVEEVTQPDPASTQPDPAPTQPSSLVITSISGQANAASNPEQAAFLAAISGDKPAQTISFSVGNVTPLQYKEAVINNVASVPANGALNLVTDKPSVIDYKMVEALSARSDIDVNVVFNYDGKRYKVVIPAGYDMKSLLDKNGYCGFLRLLAVLGGETI</sequence>
<keyword evidence="3" id="KW-1185">Reference proteome</keyword>
<dbReference type="RefSeq" id="WP_074884792.1">
    <property type="nucleotide sequence ID" value="NZ_FOXO01000004.1"/>
</dbReference>
<evidence type="ECO:0000256" key="1">
    <source>
        <dbReference type="SAM" id="SignalP"/>
    </source>
</evidence>
<gene>
    <name evidence="2" type="ORF">SAMN04487928_104152</name>
</gene>
<feature type="signal peptide" evidence="1">
    <location>
        <begin position="1"/>
        <end position="28"/>
    </location>
</feature>
<dbReference type="Proteomes" id="UP000182624">
    <property type="component" value="Unassembled WGS sequence"/>
</dbReference>
<proteinExistence type="predicted"/>
<evidence type="ECO:0000313" key="3">
    <source>
        <dbReference type="Proteomes" id="UP000182624"/>
    </source>
</evidence>
<name>A0A1I5RR89_9FIRM</name>
<feature type="chain" id="PRO_5010307930" evidence="1">
    <location>
        <begin position="29"/>
        <end position="661"/>
    </location>
</feature>
<reference evidence="3" key="1">
    <citation type="submission" date="2016-10" db="EMBL/GenBank/DDBJ databases">
        <authorList>
            <person name="Varghese N."/>
            <person name="Submissions S."/>
        </authorList>
    </citation>
    <scope>NUCLEOTIDE SEQUENCE [LARGE SCALE GENOMIC DNA]</scope>
    <source>
        <strain evidence="3">P18</strain>
    </source>
</reference>
<keyword evidence="1" id="KW-0732">Signal</keyword>
<dbReference type="EMBL" id="FOXO01000004">
    <property type="protein sequence ID" value="SFP61028.1"/>
    <property type="molecule type" value="Genomic_DNA"/>
</dbReference>
<accession>A0A1I5RR89</accession>
<organism evidence="2 3">
    <name type="scientific">Butyrivibrio proteoclasticus</name>
    <dbReference type="NCBI Taxonomy" id="43305"/>
    <lineage>
        <taxon>Bacteria</taxon>
        <taxon>Bacillati</taxon>
        <taxon>Bacillota</taxon>
        <taxon>Clostridia</taxon>
        <taxon>Lachnospirales</taxon>
        <taxon>Lachnospiraceae</taxon>
        <taxon>Butyrivibrio</taxon>
    </lineage>
</organism>
<dbReference type="AlphaFoldDB" id="A0A1I5RR89"/>
<protein>
    <submittedName>
        <fullName evidence="2">Uncharacterized protein</fullName>
    </submittedName>
</protein>
<dbReference type="OrthoDB" id="2002043at2"/>
<evidence type="ECO:0000313" key="2">
    <source>
        <dbReference type="EMBL" id="SFP61028.1"/>
    </source>
</evidence>